<dbReference type="Proteomes" id="UP000193870">
    <property type="component" value="Unassembled WGS sequence"/>
</dbReference>
<dbReference type="InterPro" id="IPR047137">
    <property type="entry name" value="ORF3"/>
</dbReference>
<dbReference type="PANTHER" id="PTHR33824">
    <property type="entry name" value="POLYKETIDE CYCLASE/DEHYDRASE AND LIPID TRANSPORT SUPERFAMILY PROTEIN"/>
    <property type="match status" value="1"/>
</dbReference>
<feature type="transmembrane region" description="Helical" evidence="3">
    <location>
        <begin position="20"/>
        <end position="40"/>
    </location>
</feature>
<dbReference type="Gene3D" id="3.30.530.20">
    <property type="match status" value="1"/>
</dbReference>
<dbReference type="OrthoDB" id="9797595at2"/>
<dbReference type="RefSeq" id="WP_085855234.1">
    <property type="nucleotide sequence ID" value="NZ_FOPF01000013.1"/>
</dbReference>
<name>A0A1Y5TJA0_9RHOB</name>
<dbReference type="CDD" id="cd07817">
    <property type="entry name" value="SRPBCC_8"/>
    <property type="match status" value="1"/>
</dbReference>
<dbReference type="AlphaFoldDB" id="A0A1Y5TJA0"/>
<feature type="domain" description="Coenzyme Q-binding protein COQ10 START" evidence="4">
    <location>
        <begin position="76"/>
        <end position="193"/>
    </location>
</feature>
<keyword evidence="6" id="KW-1185">Reference proteome</keyword>
<dbReference type="Pfam" id="PF03364">
    <property type="entry name" value="Polyketide_cyc"/>
    <property type="match status" value="1"/>
</dbReference>
<dbReference type="EMBL" id="FWFV01000012">
    <property type="protein sequence ID" value="SLN65470.1"/>
    <property type="molecule type" value="Genomic_DNA"/>
</dbReference>
<evidence type="ECO:0000256" key="2">
    <source>
        <dbReference type="SAM" id="MobiDB-lite"/>
    </source>
</evidence>
<dbReference type="InterPro" id="IPR023393">
    <property type="entry name" value="START-like_dom_sf"/>
</dbReference>
<sequence length="220" mass="24787">MYRDHRPKRRAAYRPEPGELWLAAGIGAIIGLAGASWYQIQTRNSVDRRLPDDAPLRTARSQPDRRRTVTGRTITIDRPRSELYEFWRDFKNLPQVMENVKDITADGDLSRWQIDGPGRDVSLVTAVTDDVPNERIAWSSTEASDIETRGQVSFRDAPAGRGTEVTLDLEYRAPGGALGRAVAKMFQSEPHLQARRDLKRLKMLMETGEIATNANRRSAA</sequence>
<dbReference type="PANTHER" id="PTHR33824:SF7">
    <property type="entry name" value="POLYKETIDE CYCLASE_DEHYDRASE AND LIPID TRANSPORT SUPERFAMILY PROTEIN"/>
    <property type="match status" value="1"/>
</dbReference>
<dbReference type="SUPFAM" id="SSF55961">
    <property type="entry name" value="Bet v1-like"/>
    <property type="match status" value="1"/>
</dbReference>
<feature type="region of interest" description="Disordered" evidence="2">
    <location>
        <begin position="49"/>
        <end position="68"/>
    </location>
</feature>
<proteinExistence type="inferred from homology"/>
<comment type="similarity">
    <text evidence="1">Belongs to the ribosome association toxin RatA family.</text>
</comment>
<dbReference type="STRING" id="315423.SAMN04488020_11357"/>
<keyword evidence="3" id="KW-1133">Transmembrane helix</keyword>
<reference evidence="5 6" key="1">
    <citation type="submission" date="2017-03" db="EMBL/GenBank/DDBJ databases">
        <authorList>
            <person name="Afonso C.L."/>
            <person name="Miller P.J."/>
            <person name="Scott M.A."/>
            <person name="Spackman E."/>
            <person name="Goraichik I."/>
            <person name="Dimitrov K.M."/>
            <person name="Suarez D.L."/>
            <person name="Swayne D.E."/>
        </authorList>
    </citation>
    <scope>NUCLEOTIDE SEQUENCE [LARGE SCALE GENOMIC DNA]</scope>
    <source>
        <strain evidence="5 6">CECT 7066</strain>
    </source>
</reference>
<evidence type="ECO:0000256" key="1">
    <source>
        <dbReference type="ARBA" id="ARBA00008918"/>
    </source>
</evidence>
<evidence type="ECO:0000313" key="6">
    <source>
        <dbReference type="Proteomes" id="UP000193870"/>
    </source>
</evidence>
<dbReference type="InterPro" id="IPR005031">
    <property type="entry name" value="COQ10_START"/>
</dbReference>
<keyword evidence="3" id="KW-0812">Transmembrane</keyword>
<keyword evidence="3" id="KW-0472">Membrane</keyword>
<evidence type="ECO:0000259" key="4">
    <source>
        <dbReference type="Pfam" id="PF03364"/>
    </source>
</evidence>
<evidence type="ECO:0000313" key="5">
    <source>
        <dbReference type="EMBL" id="SLN65470.1"/>
    </source>
</evidence>
<evidence type="ECO:0000256" key="3">
    <source>
        <dbReference type="SAM" id="Phobius"/>
    </source>
</evidence>
<organism evidence="5 6">
    <name type="scientific">Palleronia marisminoris</name>
    <dbReference type="NCBI Taxonomy" id="315423"/>
    <lineage>
        <taxon>Bacteria</taxon>
        <taxon>Pseudomonadati</taxon>
        <taxon>Pseudomonadota</taxon>
        <taxon>Alphaproteobacteria</taxon>
        <taxon>Rhodobacterales</taxon>
        <taxon>Roseobacteraceae</taxon>
        <taxon>Palleronia</taxon>
    </lineage>
</organism>
<accession>A0A1Y5TJA0</accession>
<protein>
    <submittedName>
        <fullName evidence="5">Polyketide cyclase / dehydrase and lipid transport</fullName>
    </submittedName>
</protein>
<gene>
    <name evidence="5" type="ORF">PAM7066_03265</name>
</gene>